<accession>A0A1I5RR29</accession>
<feature type="transmembrane region" description="Helical" evidence="5">
    <location>
        <begin position="182"/>
        <end position="204"/>
    </location>
</feature>
<feature type="transmembrane region" description="Helical" evidence="5">
    <location>
        <begin position="24"/>
        <end position="46"/>
    </location>
</feature>
<evidence type="ECO:0000313" key="8">
    <source>
        <dbReference type="Proteomes" id="UP000183769"/>
    </source>
</evidence>
<dbReference type="GO" id="GO:0016020">
    <property type="term" value="C:membrane"/>
    <property type="evidence" value="ECO:0007669"/>
    <property type="project" value="UniProtKB-SubCell"/>
</dbReference>
<feature type="transmembrane region" description="Helical" evidence="5">
    <location>
        <begin position="138"/>
        <end position="161"/>
    </location>
</feature>
<dbReference type="AlphaFoldDB" id="A0A1I5RR29"/>
<dbReference type="Pfam" id="PF04893">
    <property type="entry name" value="Yip1"/>
    <property type="match status" value="1"/>
</dbReference>
<keyword evidence="8" id="KW-1185">Reference proteome</keyword>
<dbReference type="EMBL" id="FOXI01000005">
    <property type="protein sequence ID" value="SFP61004.1"/>
    <property type="molecule type" value="Genomic_DNA"/>
</dbReference>
<name>A0A1I5RR29_9EURY</name>
<dbReference type="Proteomes" id="UP000183769">
    <property type="component" value="Unassembled WGS sequence"/>
</dbReference>
<dbReference type="OrthoDB" id="116519at2157"/>
<evidence type="ECO:0000313" key="7">
    <source>
        <dbReference type="EMBL" id="SFP61004.1"/>
    </source>
</evidence>
<evidence type="ECO:0000256" key="2">
    <source>
        <dbReference type="ARBA" id="ARBA00022692"/>
    </source>
</evidence>
<sequence length="238" mass="24534">MAGPRTPLLRPDRYFREHDGSPPLAHAAAVVAVVTVAVAAGMAVFLDQFAAALDTTVTVDNPAYPGDAFCEDGTFDRTPSGCGEPKTVERNLGAMVVEELSWLPPASVVLVPLWWLWHTTVLYGAGRAAGGSGNFAEIAAVAGWGMAPSLLRLVAVLGFTVRQLRSVSVPADPESAIAVLQSAIVGVEVVGLIAVLLVGVWAGAIRAYGLADAHGIPVPTAATVVAGLTLVGFVFELA</sequence>
<feature type="transmembrane region" description="Helical" evidence="5">
    <location>
        <begin position="100"/>
        <end position="118"/>
    </location>
</feature>
<feature type="domain" description="Yip1" evidence="6">
    <location>
        <begin position="8"/>
        <end position="234"/>
    </location>
</feature>
<gene>
    <name evidence="7" type="ORF">SAMN05216277_10599</name>
</gene>
<proteinExistence type="predicted"/>
<evidence type="ECO:0000256" key="1">
    <source>
        <dbReference type="ARBA" id="ARBA00004141"/>
    </source>
</evidence>
<evidence type="ECO:0000256" key="3">
    <source>
        <dbReference type="ARBA" id="ARBA00022989"/>
    </source>
</evidence>
<comment type="subcellular location">
    <subcellularLocation>
        <location evidence="1">Membrane</location>
        <topology evidence="1">Multi-pass membrane protein</topology>
    </subcellularLocation>
</comment>
<evidence type="ECO:0000256" key="5">
    <source>
        <dbReference type="SAM" id="Phobius"/>
    </source>
</evidence>
<keyword evidence="3 5" id="KW-1133">Transmembrane helix</keyword>
<keyword evidence="2 5" id="KW-0812">Transmembrane</keyword>
<evidence type="ECO:0000256" key="4">
    <source>
        <dbReference type="ARBA" id="ARBA00023136"/>
    </source>
</evidence>
<evidence type="ECO:0000259" key="6">
    <source>
        <dbReference type="Pfam" id="PF04893"/>
    </source>
</evidence>
<feature type="transmembrane region" description="Helical" evidence="5">
    <location>
        <begin position="216"/>
        <end position="235"/>
    </location>
</feature>
<organism evidence="7 8">
    <name type="scientific">Halolamina pelagica</name>
    <dbReference type="NCBI Taxonomy" id="699431"/>
    <lineage>
        <taxon>Archaea</taxon>
        <taxon>Methanobacteriati</taxon>
        <taxon>Methanobacteriota</taxon>
        <taxon>Stenosarchaea group</taxon>
        <taxon>Halobacteria</taxon>
        <taxon>Halobacteriales</taxon>
        <taxon>Haloferacaceae</taxon>
    </lineage>
</organism>
<keyword evidence="4 5" id="KW-0472">Membrane</keyword>
<dbReference type="InterPro" id="IPR006977">
    <property type="entry name" value="Yip1_dom"/>
</dbReference>
<dbReference type="RefSeq" id="WP_074877637.1">
    <property type="nucleotide sequence ID" value="NZ_FOXI01000005.1"/>
</dbReference>
<reference evidence="8" key="1">
    <citation type="submission" date="2016-10" db="EMBL/GenBank/DDBJ databases">
        <authorList>
            <person name="Varghese N."/>
            <person name="Submissions S."/>
        </authorList>
    </citation>
    <scope>NUCLEOTIDE SEQUENCE [LARGE SCALE GENOMIC DNA]</scope>
    <source>
        <strain evidence="8">CGMCC 1.10329</strain>
    </source>
</reference>
<protein>
    <submittedName>
        <fullName evidence="7">Yip1 domain-containing protein</fullName>
    </submittedName>
</protein>